<evidence type="ECO:0000313" key="2">
    <source>
        <dbReference type="WBParaSite" id="SPAL_0000189900.1"/>
    </source>
</evidence>
<dbReference type="Proteomes" id="UP000046392">
    <property type="component" value="Unplaced"/>
</dbReference>
<proteinExistence type="predicted"/>
<reference evidence="2" key="1">
    <citation type="submission" date="2017-02" db="UniProtKB">
        <authorList>
            <consortium name="WormBaseParasite"/>
        </authorList>
    </citation>
    <scope>IDENTIFICATION</scope>
</reference>
<name>A0A0N5B772_STREA</name>
<dbReference type="WBParaSite" id="SPAL_0000189900.1">
    <property type="protein sequence ID" value="SPAL_0000189900.1"/>
    <property type="gene ID" value="SPAL_0000189900"/>
</dbReference>
<dbReference type="AlphaFoldDB" id="A0A0N5B772"/>
<accession>A0A0N5B772</accession>
<keyword evidence="1" id="KW-1185">Reference proteome</keyword>
<protein>
    <submittedName>
        <fullName evidence="2">GIY-YIG domain-containing protein</fullName>
    </submittedName>
</protein>
<organism evidence="1 2">
    <name type="scientific">Strongyloides papillosus</name>
    <name type="common">Intestinal threadworm</name>
    <dbReference type="NCBI Taxonomy" id="174720"/>
    <lineage>
        <taxon>Eukaryota</taxon>
        <taxon>Metazoa</taxon>
        <taxon>Ecdysozoa</taxon>
        <taxon>Nematoda</taxon>
        <taxon>Chromadorea</taxon>
        <taxon>Rhabditida</taxon>
        <taxon>Tylenchina</taxon>
        <taxon>Panagrolaimomorpha</taxon>
        <taxon>Strongyloidoidea</taxon>
        <taxon>Strongyloididae</taxon>
        <taxon>Strongyloides</taxon>
    </lineage>
</organism>
<sequence length="241" mass="28190">MSRKIYFKVYFENDFEYDNFLKDMDFTELRHLFLENGTSKISIRVLKSCSSDGNSLYYGIYINLSNGPLHRAHFVIRISGTKEHEITNNGNLLRKKSLKKLGLFERNGLYLAMNKIVMNVLNGNLILECNNISIDTAKPISTQIMNHLYEQGYFNLENIFDVNRNIQKKFTLRWNGEFDVSGQGFQRKLSNKLNFNNIFVGKNNCEKYHMISFEECSKSDAEDKNSTFYEKISGYLHNDLF</sequence>
<evidence type="ECO:0000313" key="1">
    <source>
        <dbReference type="Proteomes" id="UP000046392"/>
    </source>
</evidence>